<accession>A0ABW6W8N5</accession>
<keyword evidence="3 6" id="KW-0812">Transmembrane</keyword>
<evidence type="ECO:0000256" key="2">
    <source>
        <dbReference type="ARBA" id="ARBA00022475"/>
    </source>
</evidence>
<evidence type="ECO:0000256" key="1">
    <source>
        <dbReference type="ARBA" id="ARBA00004651"/>
    </source>
</evidence>
<keyword evidence="4 6" id="KW-1133">Transmembrane helix</keyword>
<feature type="transmembrane region" description="Helical" evidence="6">
    <location>
        <begin position="313"/>
        <end position="335"/>
    </location>
</feature>
<dbReference type="InterPro" id="IPR022791">
    <property type="entry name" value="L-PG_synthase/AglD"/>
</dbReference>
<name>A0ABW6W8N5_9ACTN</name>
<evidence type="ECO:0000313" key="7">
    <source>
        <dbReference type="EMBL" id="MFF5289659.1"/>
    </source>
</evidence>
<dbReference type="PANTHER" id="PTHR39087">
    <property type="entry name" value="UPF0104 MEMBRANE PROTEIN MJ1595"/>
    <property type="match status" value="1"/>
</dbReference>
<dbReference type="Pfam" id="PF03706">
    <property type="entry name" value="LPG_synthase_TM"/>
    <property type="match status" value="1"/>
</dbReference>
<evidence type="ECO:0000256" key="3">
    <source>
        <dbReference type="ARBA" id="ARBA00022692"/>
    </source>
</evidence>
<dbReference type="Proteomes" id="UP001602245">
    <property type="component" value="Unassembled WGS sequence"/>
</dbReference>
<feature type="transmembrane region" description="Helical" evidence="6">
    <location>
        <begin position="279"/>
        <end position="301"/>
    </location>
</feature>
<protein>
    <submittedName>
        <fullName evidence="7">YbhN family protein</fullName>
    </submittedName>
</protein>
<feature type="transmembrane region" description="Helical" evidence="6">
    <location>
        <begin position="56"/>
        <end position="76"/>
    </location>
</feature>
<dbReference type="PANTHER" id="PTHR39087:SF2">
    <property type="entry name" value="UPF0104 MEMBRANE PROTEIN MJ1595"/>
    <property type="match status" value="1"/>
</dbReference>
<evidence type="ECO:0000256" key="4">
    <source>
        <dbReference type="ARBA" id="ARBA00022989"/>
    </source>
</evidence>
<evidence type="ECO:0000313" key="8">
    <source>
        <dbReference type="Proteomes" id="UP001602245"/>
    </source>
</evidence>
<keyword evidence="2" id="KW-1003">Cell membrane</keyword>
<evidence type="ECO:0000256" key="6">
    <source>
        <dbReference type="SAM" id="Phobius"/>
    </source>
</evidence>
<feature type="transmembrane region" description="Helical" evidence="6">
    <location>
        <begin position="97"/>
        <end position="116"/>
    </location>
</feature>
<comment type="subcellular location">
    <subcellularLocation>
        <location evidence="1">Cell membrane</location>
        <topology evidence="1">Multi-pass membrane protein</topology>
    </subcellularLocation>
</comment>
<dbReference type="RefSeq" id="WP_157297213.1">
    <property type="nucleotide sequence ID" value="NZ_JBIAZU010000002.1"/>
</dbReference>
<reference evidence="7 8" key="1">
    <citation type="submission" date="2024-10" db="EMBL/GenBank/DDBJ databases">
        <title>The Natural Products Discovery Center: Release of the First 8490 Sequenced Strains for Exploring Actinobacteria Biosynthetic Diversity.</title>
        <authorList>
            <person name="Kalkreuter E."/>
            <person name="Kautsar S.A."/>
            <person name="Yang D."/>
            <person name="Bader C.D."/>
            <person name="Teijaro C.N."/>
            <person name="Fluegel L."/>
            <person name="Davis C.M."/>
            <person name="Simpson J.R."/>
            <person name="Lauterbach L."/>
            <person name="Steele A.D."/>
            <person name="Gui C."/>
            <person name="Meng S."/>
            <person name="Li G."/>
            <person name="Viehrig K."/>
            <person name="Ye F."/>
            <person name="Su P."/>
            <person name="Kiefer A.F."/>
            <person name="Nichols A."/>
            <person name="Cepeda A.J."/>
            <person name="Yan W."/>
            <person name="Fan B."/>
            <person name="Jiang Y."/>
            <person name="Adhikari A."/>
            <person name="Zheng C.-J."/>
            <person name="Schuster L."/>
            <person name="Cowan T.M."/>
            <person name="Smanski M.J."/>
            <person name="Chevrette M.G."/>
            <person name="De Carvalho L.P.S."/>
            <person name="Shen B."/>
        </authorList>
    </citation>
    <scope>NUCLEOTIDE SEQUENCE [LARGE SCALE GENOMIC DNA]</scope>
    <source>
        <strain evidence="7 8">NPDC000087</strain>
    </source>
</reference>
<keyword evidence="5 6" id="KW-0472">Membrane</keyword>
<sequence length="350" mass="35566">MSARSGVSAVRGWQVALLPIALAVAAWAAVRAATAGASFTTAIGLIGELTPAQVLGLGLVWFLGLYAHAIALAASLPGLTRLRALTLNLTGSAVSNVLPLGGLAGAALNLTMIRSWGHGSLDFARFVVVSKSCDVITKLLLPAVALLALLSSGALAPASAGPWTIPAAVAFAAGCLLLWALCGRATPLLRLVELAGRACSRLTRRTDRPVGASWRATVLDLLAGVDRIVRQGRVALTLGMAGYWLGQGALLWCCLRAVGVDAMPAVVFAGLVAERLMTLTVVTPGGTGPAEAGMVAVLIALGADATGSLAGVLLFRAFVVVAAIPAGALAGLGWWSARQVRGRNPGGRRP</sequence>
<gene>
    <name evidence="7" type="ORF">ACFY35_09480</name>
</gene>
<dbReference type="EMBL" id="JBIAZU010000002">
    <property type="protein sequence ID" value="MFF5289659.1"/>
    <property type="molecule type" value="Genomic_DNA"/>
</dbReference>
<proteinExistence type="predicted"/>
<organism evidence="7 8">
    <name type="scientific">Paractinoplanes globisporus</name>
    <dbReference type="NCBI Taxonomy" id="113565"/>
    <lineage>
        <taxon>Bacteria</taxon>
        <taxon>Bacillati</taxon>
        <taxon>Actinomycetota</taxon>
        <taxon>Actinomycetes</taxon>
        <taxon>Micromonosporales</taxon>
        <taxon>Micromonosporaceae</taxon>
        <taxon>Paractinoplanes</taxon>
    </lineage>
</organism>
<feature type="transmembrane region" description="Helical" evidence="6">
    <location>
        <begin position="163"/>
        <end position="181"/>
    </location>
</feature>
<evidence type="ECO:0000256" key="5">
    <source>
        <dbReference type="ARBA" id="ARBA00023136"/>
    </source>
</evidence>
<keyword evidence="8" id="KW-1185">Reference proteome</keyword>
<comment type="caution">
    <text evidence="7">The sequence shown here is derived from an EMBL/GenBank/DDBJ whole genome shotgun (WGS) entry which is preliminary data.</text>
</comment>